<keyword evidence="10" id="KW-1185">Reference proteome</keyword>
<evidence type="ECO:0000256" key="2">
    <source>
        <dbReference type="ARBA" id="ARBA00022527"/>
    </source>
</evidence>
<dbReference type="AlphaFoldDB" id="M5W4J2"/>
<evidence type="ECO:0000313" key="10">
    <source>
        <dbReference type="Proteomes" id="UP000006882"/>
    </source>
</evidence>
<keyword evidence="2" id="KW-0723">Serine/threonine-protein kinase</keyword>
<dbReference type="GO" id="GO:0004674">
    <property type="term" value="F:protein serine/threonine kinase activity"/>
    <property type="evidence" value="ECO:0007669"/>
    <property type="project" value="UniProtKB-KW"/>
</dbReference>
<dbReference type="Gene3D" id="1.10.510.10">
    <property type="entry name" value="Transferase(Phosphotransferase) domain 1"/>
    <property type="match status" value="1"/>
</dbReference>
<keyword evidence="3" id="KW-0808">Transferase</keyword>
<protein>
    <recommendedName>
        <fullName evidence="1">non-specific serine/threonine protein kinase</fullName>
        <ecNumber evidence="1">2.7.11.1</ecNumber>
    </recommendedName>
</protein>
<evidence type="ECO:0000256" key="8">
    <source>
        <dbReference type="ARBA" id="ARBA00048679"/>
    </source>
</evidence>
<evidence type="ECO:0000256" key="6">
    <source>
        <dbReference type="ARBA" id="ARBA00022840"/>
    </source>
</evidence>
<keyword evidence="4" id="KW-0547">Nucleotide-binding</keyword>
<evidence type="ECO:0000256" key="7">
    <source>
        <dbReference type="ARBA" id="ARBA00047899"/>
    </source>
</evidence>
<evidence type="ECO:0000256" key="1">
    <source>
        <dbReference type="ARBA" id="ARBA00012513"/>
    </source>
</evidence>
<dbReference type="InterPro" id="IPR051420">
    <property type="entry name" value="Ser_Thr_Kinases_DiverseReg"/>
</dbReference>
<dbReference type="PANTHER" id="PTHR48005:SF16">
    <property type="entry name" value="MDIS1-INTERACTING RECEPTOR LIKE KINASE 2-LIKE ISOFORM X1"/>
    <property type="match status" value="1"/>
</dbReference>
<dbReference type="STRING" id="3760.M5W4J2"/>
<dbReference type="PANTHER" id="PTHR48005">
    <property type="entry name" value="LEUCINE RICH REPEAT KINASE 2"/>
    <property type="match status" value="1"/>
</dbReference>
<evidence type="ECO:0000256" key="4">
    <source>
        <dbReference type="ARBA" id="ARBA00022741"/>
    </source>
</evidence>
<keyword evidence="5" id="KW-0418">Kinase</keyword>
<dbReference type="HOGENOM" id="CLU_2311010_0_0_1"/>
<reference evidence="9 10" key="1">
    <citation type="journal article" date="2013" name="Nat. Genet.">
        <title>The high-quality draft genome of peach (Prunus persica) identifies unique patterns of genetic diversity, domestication and genome evolution.</title>
        <authorList>
            <consortium name="International Peach Genome Initiative"/>
            <person name="Verde I."/>
            <person name="Abbott A.G."/>
            <person name="Scalabrin S."/>
            <person name="Jung S."/>
            <person name="Shu S."/>
            <person name="Marroni F."/>
            <person name="Zhebentyayeva T."/>
            <person name="Dettori M.T."/>
            <person name="Grimwood J."/>
            <person name="Cattonaro F."/>
            <person name="Zuccolo A."/>
            <person name="Rossini L."/>
            <person name="Jenkins J."/>
            <person name="Vendramin E."/>
            <person name="Meisel L.A."/>
            <person name="Decroocq V."/>
            <person name="Sosinski B."/>
            <person name="Prochnik S."/>
            <person name="Mitros T."/>
            <person name="Policriti A."/>
            <person name="Cipriani G."/>
            <person name="Dondini L."/>
            <person name="Ficklin S."/>
            <person name="Goodstein D.M."/>
            <person name="Xuan P."/>
            <person name="Del Fabbro C."/>
            <person name="Aramini V."/>
            <person name="Copetti D."/>
            <person name="Gonzalez S."/>
            <person name="Horner D.S."/>
            <person name="Falchi R."/>
            <person name="Lucas S."/>
            <person name="Mica E."/>
            <person name="Maldonado J."/>
            <person name="Lazzari B."/>
            <person name="Bielenberg D."/>
            <person name="Pirona R."/>
            <person name="Miculan M."/>
            <person name="Barakat A."/>
            <person name="Testolin R."/>
            <person name="Stella A."/>
            <person name="Tartarini S."/>
            <person name="Tonutti P."/>
            <person name="Arus P."/>
            <person name="Orellana A."/>
            <person name="Wells C."/>
            <person name="Main D."/>
            <person name="Vizzotto G."/>
            <person name="Silva H."/>
            <person name="Salamini F."/>
            <person name="Schmutz J."/>
            <person name="Morgante M."/>
            <person name="Rokhsar D.S."/>
        </authorList>
    </citation>
    <scope>NUCLEOTIDE SEQUENCE [LARGE SCALE GENOMIC DNA]</scope>
    <source>
        <strain evidence="10">cv. Nemared</strain>
    </source>
</reference>
<dbReference type="Proteomes" id="UP000006882">
    <property type="component" value="Chromosome G7"/>
</dbReference>
<evidence type="ECO:0000313" key="9">
    <source>
        <dbReference type="EMBL" id="ONH94401.1"/>
    </source>
</evidence>
<dbReference type="Gramene" id="ONH94401">
    <property type="protein sequence ID" value="ONH94401"/>
    <property type="gene ID" value="PRUPE_7G014400"/>
</dbReference>
<dbReference type="EMBL" id="CM007657">
    <property type="protein sequence ID" value="ONH94401.1"/>
    <property type="molecule type" value="Genomic_DNA"/>
</dbReference>
<name>M5W4J2_PRUPE</name>
<comment type="catalytic activity">
    <reaction evidence="7">
        <text>L-threonyl-[protein] + ATP = O-phospho-L-threonyl-[protein] + ADP + H(+)</text>
        <dbReference type="Rhea" id="RHEA:46608"/>
        <dbReference type="Rhea" id="RHEA-COMP:11060"/>
        <dbReference type="Rhea" id="RHEA-COMP:11605"/>
        <dbReference type="ChEBI" id="CHEBI:15378"/>
        <dbReference type="ChEBI" id="CHEBI:30013"/>
        <dbReference type="ChEBI" id="CHEBI:30616"/>
        <dbReference type="ChEBI" id="CHEBI:61977"/>
        <dbReference type="ChEBI" id="CHEBI:456216"/>
        <dbReference type="EC" id="2.7.11.1"/>
    </reaction>
</comment>
<comment type="catalytic activity">
    <reaction evidence="8">
        <text>L-seryl-[protein] + ATP = O-phospho-L-seryl-[protein] + ADP + H(+)</text>
        <dbReference type="Rhea" id="RHEA:17989"/>
        <dbReference type="Rhea" id="RHEA-COMP:9863"/>
        <dbReference type="Rhea" id="RHEA-COMP:11604"/>
        <dbReference type="ChEBI" id="CHEBI:15378"/>
        <dbReference type="ChEBI" id="CHEBI:29999"/>
        <dbReference type="ChEBI" id="CHEBI:30616"/>
        <dbReference type="ChEBI" id="CHEBI:83421"/>
        <dbReference type="ChEBI" id="CHEBI:456216"/>
        <dbReference type="EC" id="2.7.11.1"/>
    </reaction>
</comment>
<gene>
    <name evidence="9" type="ORF">PRUPE_7G014400</name>
</gene>
<organism evidence="9 10">
    <name type="scientific">Prunus persica</name>
    <name type="common">Peach</name>
    <name type="synonym">Amygdalus persica</name>
    <dbReference type="NCBI Taxonomy" id="3760"/>
    <lineage>
        <taxon>Eukaryota</taxon>
        <taxon>Viridiplantae</taxon>
        <taxon>Streptophyta</taxon>
        <taxon>Embryophyta</taxon>
        <taxon>Tracheophyta</taxon>
        <taxon>Spermatophyta</taxon>
        <taxon>Magnoliopsida</taxon>
        <taxon>eudicotyledons</taxon>
        <taxon>Gunneridae</taxon>
        <taxon>Pentapetalae</taxon>
        <taxon>rosids</taxon>
        <taxon>fabids</taxon>
        <taxon>Rosales</taxon>
        <taxon>Rosaceae</taxon>
        <taxon>Amygdaloideae</taxon>
        <taxon>Amygdaleae</taxon>
        <taxon>Prunus</taxon>
    </lineage>
</organism>
<dbReference type="EC" id="2.7.11.1" evidence="1"/>
<keyword evidence="6" id="KW-0067">ATP-binding</keyword>
<evidence type="ECO:0000256" key="5">
    <source>
        <dbReference type="ARBA" id="ARBA00022777"/>
    </source>
</evidence>
<sequence>MEATEKCDVDSFGVVTLEIIMGRHPGDVFSSISSDVMDQRFSPPTKQEAEEVVSLVKIASASLNPSPWTVVSSNDAESFLAPHINSEAAFVKAIAYENIW</sequence>
<proteinExistence type="predicted"/>
<accession>M5W4J2</accession>
<evidence type="ECO:0000256" key="3">
    <source>
        <dbReference type="ARBA" id="ARBA00022679"/>
    </source>
</evidence>
<dbReference type="GO" id="GO:0005524">
    <property type="term" value="F:ATP binding"/>
    <property type="evidence" value="ECO:0007669"/>
    <property type="project" value="UniProtKB-KW"/>
</dbReference>